<dbReference type="PANTHER" id="PTHR46651:SF1">
    <property type="entry name" value="SMALL MUTS RELATED FAMILY PROTEIN"/>
    <property type="match status" value="1"/>
</dbReference>
<dbReference type="PANTHER" id="PTHR46651">
    <property type="entry name" value="POLYADENYLATE-BINDING PROTEIN-INTERACTING PROTEIN 7"/>
    <property type="match status" value="1"/>
</dbReference>
<protein>
    <recommendedName>
        <fullName evidence="3">Smr domain-containing protein</fullName>
    </recommendedName>
</protein>
<evidence type="ECO:0000313" key="2">
    <source>
        <dbReference type="Proteomes" id="UP000287651"/>
    </source>
</evidence>
<name>A0A426Z9Y3_ENSVE</name>
<reference evidence="1 2" key="1">
    <citation type="journal article" date="2014" name="Agronomy (Basel)">
        <title>A Draft Genome Sequence for Ensete ventricosum, the Drought-Tolerant Tree Against Hunger.</title>
        <authorList>
            <person name="Harrison J."/>
            <person name="Moore K.A."/>
            <person name="Paszkiewicz K."/>
            <person name="Jones T."/>
            <person name="Grant M."/>
            <person name="Ambacheew D."/>
            <person name="Muzemil S."/>
            <person name="Studholme D.J."/>
        </authorList>
    </citation>
    <scope>NUCLEOTIDE SEQUENCE [LARGE SCALE GENOMIC DNA]</scope>
</reference>
<sequence length="538" mass="59840">MRAEMWRPERASDSMSICHMDLDVVETAPVPHTSDPLRRHVSRHNDRCLLPVPFRIRRRRTRGGRRFAVTLDADGWDLLERADPTAERARLRRFVASIKGSTTAAKKRVRRGEERRGAEAIGVLCRFIAALVLERRVLRCSGRGKGLRVRLERSATKVVGLRLGGIISARVDRWFRQEGQMNTSDSGTKLNFLNKVTTLNPNALEFIPSSLKYAKSTKSSDTKKFDGLGSSGNAVLDRSGSTISTNSEVEANPSWYHQLPDDITPDFQVMAEELQRPGDLRIADLSLHDSVGPSRFSGSMTNQLLGLRKHVPCFSSENHHLSEKICAEGKSPTVFMASAASSWGKPFMNGEKHSRIGRKGCRNDWDFCAGPINDLTSNNMLLENAAVDPIKYLSSRFPGCDAQRLANVYYENGCDLNSTIELLSHYMLSRNLALPRALVLNPLFPEHQSYSQLKDQVIDLYGLSVTEAMHSLDNRLSFLRRKARSSGQRLQAVICIGVGQQHSKGTGGSPAWLPVAVEQSKDAQHIVGFAEGTKVHLL</sequence>
<comment type="caution">
    <text evidence="1">The sequence shown here is derived from an EMBL/GenBank/DDBJ whole genome shotgun (WGS) entry which is preliminary data.</text>
</comment>
<gene>
    <name evidence="1" type="ORF">B296_00040386</name>
</gene>
<dbReference type="Proteomes" id="UP000287651">
    <property type="component" value="Unassembled WGS sequence"/>
</dbReference>
<evidence type="ECO:0000313" key="1">
    <source>
        <dbReference type="EMBL" id="RRT60781.1"/>
    </source>
</evidence>
<dbReference type="EMBL" id="AMZH03007645">
    <property type="protein sequence ID" value="RRT60781.1"/>
    <property type="molecule type" value="Genomic_DNA"/>
</dbReference>
<dbReference type="Gene3D" id="3.30.1370.110">
    <property type="match status" value="1"/>
</dbReference>
<dbReference type="InterPro" id="IPR053242">
    <property type="entry name" value="PAM2-like_domain"/>
</dbReference>
<accession>A0A426Z9Y3</accession>
<proteinExistence type="predicted"/>
<evidence type="ECO:0008006" key="3">
    <source>
        <dbReference type="Google" id="ProtNLM"/>
    </source>
</evidence>
<dbReference type="InterPro" id="IPR036063">
    <property type="entry name" value="Smr_dom_sf"/>
</dbReference>
<dbReference type="AlphaFoldDB" id="A0A426Z9Y3"/>
<organism evidence="1 2">
    <name type="scientific">Ensete ventricosum</name>
    <name type="common">Abyssinian banana</name>
    <name type="synonym">Musa ensete</name>
    <dbReference type="NCBI Taxonomy" id="4639"/>
    <lineage>
        <taxon>Eukaryota</taxon>
        <taxon>Viridiplantae</taxon>
        <taxon>Streptophyta</taxon>
        <taxon>Embryophyta</taxon>
        <taxon>Tracheophyta</taxon>
        <taxon>Spermatophyta</taxon>
        <taxon>Magnoliopsida</taxon>
        <taxon>Liliopsida</taxon>
        <taxon>Zingiberales</taxon>
        <taxon>Musaceae</taxon>
        <taxon>Ensete</taxon>
    </lineage>
</organism>